<sequence length="64" mass="7054">MNDDAIFLTYRIDCIAGKPPPTVRVCCAKALRRRTSEASQSHLSAASLRPVRHEAITVESSSRL</sequence>
<name>A0AA46VY11_PSEVI</name>
<reference evidence="1" key="1">
    <citation type="submission" date="2019-02" db="EMBL/GenBank/DDBJ databases">
        <authorList>
            <person name="Lutz S."/>
            <person name="Schori C."/>
            <person name="Ahrens C.H."/>
            <person name="Gueguen E."/>
        </authorList>
    </citation>
    <scope>NUCLEOTIDE SEQUENCE</scope>
    <source>
        <strain evidence="1">Psy35</strain>
    </source>
</reference>
<dbReference type="AlphaFoldDB" id="A0AA46VY11"/>
<dbReference type="Proteomes" id="UP001163644">
    <property type="component" value="Chromosome"/>
</dbReference>
<organism evidence="1 2">
    <name type="scientific">Pseudomonas viridiflava</name>
    <name type="common">Phytomonas viridiflava</name>
    <dbReference type="NCBI Taxonomy" id="33069"/>
    <lineage>
        <taxon>Bacteria</taxon>
        <taxon>Pseudomonadati</taxon>
        <taxon>Pseudomonadota</taxon>
        <taxon>Gammaproteobacteria</taxon>
        <taxon>Pseudomonadales</taxon>
        <taxon>Pseudomonadaceae</taxon>
        <taxon>Pseudomonas</taxon>
    </lineage>
</organism>
<evidence type="ECO:0000313" key="2">
    <source>
        <dbReference type="Proteomes" id="UP001163644"/>
    </source>
</evidence>
<proteinExistence type="predicted"/>
<protein>
    <submittedName>
        <fullName evidence="1">Uncharacterized protein</fullName>
    </submittedName>
</protein>
<evidence type="ECO:0000313" key="1">
    <source>
        <dbReference type="EMBL" id="UZA70173.1"/>
    </source>
</evidence>
<dbReference type="EMBL" id="CP036495">
    <property type="protein sequence ID" value="UZA70173.1"/>
    <property type="molecule type" value="Genomic_DNA"/>
</dbReference>
<accession>A0AA46VY11</accession>
<gene>
    <name evidence="1" type="ORF">EZZ81_18830</name>
</gene>